<accession>A0AA90UD08</accession>
<dbReference type="PANTHER" id="PTHR47619">
    <property type="entry name" value="METALLO-HYDROLASE YYCJ-RELATED"/>
    <property type="match status" value="1"/>
</dbReference>
<comment type="caution">
    <text evidence="2">The sequence shown here is derived from an EMBL/GenBank/DDBJ whole genome shotgun (WGS) entry which is preliminary data.</text>
</comment>
<dbReference type="AlphaFoldDB" id="A0AA90UD08"/>
<dbReference type="Gene3D" id="3.60.15.10">
    <property type="entry name" value="Ribonuclease Z/Hydroxyacylglutathione hydrolase-like"/>
    <property type="match status" value="1"/>
</dbReference>
<sequence length="238" mass="26330">MKLIIIGSSSKGNSYALQSDSGEILLIEAGIHLREVKKAIGYKTSKVVGCIVSHVHGDHSKYIPDYLKAGINVSSNDEVAEKYPGVDTMSEGITFRFGNFGVTPFEVEHDAKNFGYLIHEPSYGTIFFATDCYNLHFYLKGCKTYLAECNYSDAILDKAVADGKTPRSQADRVRLSHMSLEHSIAWLKECDAEHCANQIILIHGSARHLNPIIAVNKFQQVIGVPTYYAKSGEIINLI</sequence>
<dbReference type="Pfam" id="PF12706">
    <property type="entry name" value="Lactamase_B_2"/>
    <property type="match status" value="1"/>
</dbReference>
<evidence type="ECO:0000259" key="1">
    <source>
        <dbReference type="Pfam" id="PF12706"/>
    </source>
</evidence>
<dbReference type="InterPro" id="IPR001279">
    <property type="entry name" value="Metallo-B-lactamas"/>
</dbReference>
<evidence type="ECO:0000313" key="2">
    <source>
        <dbReference type="EMBL" id="MQN11445.1"/>
    </source>
</evidence>
<dbReference type="Proteomes" id="UP000442105">
    <property type="component" value="Unassembled WGS sequence"/>
</dbReference>
<dbReference type="RefSeq" id="WP_153127651.1">
    <property type="nucleotide sequence ID" value="NZ_VZCW01000030.1"/>
</dbReference>
<protein>
    <recommendedName>
        <fullName evidence="1">Metallo-beta-lactamase domain-containing protein</fullName>
    </recommendedName>
</protein>
<proteinExistence type="predicted"/>
<dbReference type="InterPro" id="IPR036866">
    <property type="entry name" value="RibonucZ/Hydroxyglut_hydro"/>
</dbReference>
<dbReference type="EMBL" id="VZCW01000030">
    <property type="protein sequence ID" value="MQN11445.1"/>
    <property type="molecule type" value="Genomic_DNA"/>
</dbReference>
<name>A0AA90UD08_9BACT</name>
<evidence type="ECO:0000313" key="3">
    <source>
        <dbReference type="Proteomes" id="UP000442105"/>
    </source>
</evidence>
<feature type="domain" description="Metallo-beta-lactamase" evidence="1">
    <location>
        <begin position="26"/>
        <end position="203"/>
    </location>
</feature>
<organism evidence="2 3">
    <name type="scientific">Segatella copri</name>
    <dbReference type="NCBI Taxonomy" id="165179"/>
    <lineage>
        <taxon>Bacteria</taxon>
        <taxon>Pseudomonadati</taxon>
        <taxon>Bacteroidota</taxon>
        <taxon>Bacteroidia</taxon>
        <taxon>Bacteroidales</taxon>
        <taxon>Prevotellaceae</taxon>
        <taxon>Segatella</taxon>
    </lineage>
</organism>
<gene>
    <name evidence="2" type="ORF">F7D95_01140</name>
</gene>
<dbReference type="PANTHER" id="PTHR47619:SF1">
    <property type="entry name" value="EXODEOXYRIBONUCLEASE WALJ"/>
    <property type="match status" value="1"/>
</dbReference>
<reference evidence="3" key="1">
    <citation type="submission" date="2019-09" db="EMBL/GenBank/DDBJ databases">
        <title>Distinct polysaccharide growth profiles of human intestinal Prevotella copri isolates.</title>
        <authorList>
            <person name="Fehlner-Peach H."/>
            <person name="Magnabosco C."/>
            <person name="Raghavan V."/>
            <person name="Scher J.U."/>
            <person name="Tett A."/>
            <person name="Cox L.M."/>
            <person name="Gottsegen C."/>
            <person name="Watters A."/>
            <person name="Wiltshire- Gordon J.D."/>
            <person name="Segata N."/>
            <person name="Bonneau R."/>
            <person name="Littman D.R."/>
        </authorList>
    </citation>
    <scope>NUCLEOTIDE SEQUENCE [LARGE SCALE GENOMIC DNA]</scope>
    <source>
        <strain evidence="3">iAQ1179</strain>
    </source>
</reference>
<dbReference type="SUPFAM" id="SSF56281">
    <property type="entry name" value="Metallo-hydrolase/oxidoreductase"/>
    <property type="match status" value="1"/>
</dbReference>
<dbReference type="InterPro" id="IPR052533">
    <property type="entry name" value="WalJ/YycJ-like"/>
</dbReference>